<dbReference type="Gene3D" id="3.30.200.20">
    <property type="entry name" value="Phosphorylase Kinase, domain 1"/>
    <property type="match status" value="1"/>
</dbReference>
<evidence type="ECO:0000259" key="1">
    <source>
        <dbReference type="PROSITE" id="PS50011"/>
    </source>
</evidence>
<dbReference type="OrthoDB" id="26722at2759"/>
<dbReference type="GO" id="GO:0005524">
    <property type="term" value="F:ATP binding"/>
    <property type="evidence" value="ECO:0007669"/>
    <property type="project" value="InterPro"/>
</dbReference>
<dbReference type="InterPro" id="IPR001245">
    <property type="entry name" value="Ser-Thr/Tyr_kinase_cat_dom"/>
</dbReference>
<evidence type="ECO:0000313" key="2">
    <source>
        <dbReference type="EMBL" id="VDD78425.1"/>
    </source>
</evidence>
<dbReference type="GO" id="GO:0043235">
    <property type="term" value="C:receptor complex"/>
    <property type="evidence" value="ECO:0007669"/>
    <property type="project" value="TreeGrafter"/>
</dbReference>
<dbReference type="PROSITE" id="PS50011">
    <property type="entry name" value="PROTEIN_KINASE_DOM"/>
    <property type="match status" value="1"/>
</dbReference>
<dbReference type="EMBL" id="UXSR01001640">
    <property type="protein sequence ID" value="VDD78425.1"/>
    <property type="molecule type" value="Genomic_DNA"/>
</dbReference>
<organism evidence="2 3">
    <name type="scientific">Mesocestoides corti</name>
    <name type="common">Flatworm</name>
    <dbReference type="NCBI Taxonomy" id="53468"/>
    <lineage>
        <taxon>Eukaryota</taxon>
        <taxon>Metazoa</taxon>
        <taxon>Spiralia</taxon>
        <taxon>Lophotrochozoa</taxon>
        <taxon>Platyhelminthes</taxon>
        <taxon>Cestoda</taxon>
        <taxon>Eucestoda</taxon>
        <taxon>Cyclophyllidea</taxon>
        <taxon>Mesocestoididae</taxon>
        <taxon>Mesocestoides</taxon>
    </lineage>
</organism>
<accession>A0A0R3UBX9</accession>
<gene>
    <name evidence="2" type="ORF">MCOS_LOCUS4428</name>
</gene>
<dbReference type="Gene3D" id="1.10.510.10">
    <property type="entry name" value="Transferase(Phosphotransferase) domain 1"/>
    <property type="match status" value="1"/>
</dbReference>
<feature type="domain" description="Protein kinase" evidence="1">
    <location>
        <begin position="389"/>
        <end position="702"/>
    </location>
</feature>
<dbReference type="InterPro" id="IPR000719">
    <property type="entry name" value="Prot_kinase_dom"/>
</dbReference>
<dbReference type="AlphaFoldDB" id="A0A0R3UBX9"/>
<dbReference type="GO" id="GO:0004714">
    <property type="term" value="F:transmembrane receptor protein tyrosine kinase activity"/>
    <property type="evidence" value="ECO:0007669"/>
    <property type="project" value="TreeGrafter"/>
</dbReference>
<dbReference type="GO" id="GO:0007169">
    <property type="term" value="P:cell surface receptor protein tyrosine kinase signaling pathway"/>
    <property type="evidence" value="ECO:0007669"/>
    <property type="project" value="TreeGrafter"/>
</dbReference>
<dbReference type="PANTHER" id="PTHR24416">
    <property type="entry name" value="TYROSINE-PROTEIN KINASE RECEPTOR"/>
    <property type="match status" value="1"/>
</dbReference>
<protein>
    <recommendedName>
        <fullName evidence="1">Protein kinase domain-containing protein</fullName>
    </recommendedName>
</protein>
<keyword evidence="3" id="KW-1185">Reference proteome</keyword>
<reference evidence="2 3" key="1">
    <citation type="submission" date="2018-10" db="EMBL/GenBank/DDBJ databases">
        <authorList>
            <consortium name="Pathogen Informatics"/>
        </authorList>
    </citation>
    <scope>NUCLEOTIDE SEQUENCE [LARGE SCALE GENOMIC DNA]</scope>
</reference>
<dbReference type="STRING" id="53468.A0A0R3UBX9"/>
<dbReference type="InterPro" id="IPR011009">
    <property type="entry name" value="Kinase-like_dom_sf"/>
</dbReference>
<dbReference type="InterPro" id="IPR050122">
    <property type="entry name" value="RTK"/>
</dbReference>
<dbReference type="Proteomes" id="UP000267029">
    <property type="component" value="Unassembled WGS sequence"/>
</dbReference>
<dbReference type="Pfam" id="PF07714">
    <property type="entry name" value="PK_Tyr_Ser-Thr"/>
    <property type="match status" value="2"/>
</dbReference>
<dbReference type="GO" id="GO:0005886">
    <property type="term" value="C:plasma membrane"/>
    <property type="evidence" value="ECO:0007669"/>
    <property type="project" value="TreeGrafter"/>
</dbReference>
<name>A0A0R3UBX9_MESCO</name>
<sequence length="789" mass="89170">MLSTPLAAAAASGTVEFSCFYFVQSYSSRRPGVSWFFNHRFPADRRLDTPVEYFGERHSVSTTEEPCMMDYLKHRLNHCFRSTLTISWQDPPRNVRYGCETWMNSTDGSVENRLTAFYQLTSRHQKSDIVIGLSDIGRYNEGCDDINDAADSLDRLISDLNACDRNSFLQMSVSPTDANNTVLAQCSRPFYLHFAQPLRFYRLPPDVGLLRQLWQENKLALKSQDQWRFPKHFEVFRGSENGSTQVGGKRYVMYDAFLQGNITLVCDRPNADHVVVCAYGPTFKMVHVSTNCSAPEHISDTLVSTIVCTVLAVCLISATAVFVSGRRYIYHISVWTTVEECTARVLAQSRFQSPRLPPPITSLPTSATSNVDEYVKLDERRWSLSGRCLRLGERIAEGSYGDVFKGLLVSREAEEHRQVVIKTLNDVFSRESVLEFANEVAILRLIGPHPTIIHFIGCAQRTSLNNRPALVTEYAHNGTLQNYLRGLRPKPETCLLEVIQTHWQRQGRALVSDLYSFATDVASALIYLEKLAVAHSDVAARNVLLTASLTAKLNDFGLACVIPHGQLVEDKPIYYNLSANAADPSKWTAFEFGGLFLQCTRLRRIPVRWSAPEVLETNQRHARSDVWSFGVLLWEIFSLGENPYAGLKTEEDVAAFVLHSKGRLLKPVLASRELYRVMNACWTESVCDRPDFRRVFKTLQDLNVEVQPARLEANDSTVHVSDTTFDTSSISLLPLDRVVNPGVVSQVVVISMLWRGMQKNTNYPPQEEDQRRAIQGRAVVMTTHYHLVV</sequence>
<dbReference type="PANTHER" id="PTHR24416:SF621">
    <property type="entry name" value="TYROSINE KINASE RECEPTOR CAD96CA"/>
    <property type="match status" value="1"/>
</dbReference>
<dbReference type="SUPFAM" id="SSF56112">
    <property type="entry name" value="Protein kinase-like (PK-like)"/>
    <property type="match status" value="1"/>
</dbReference>
<evidence type="ECO:0000313" key="3">
    <source>
        <dbReference type="Proteomes" id="UP000267029"/>
    </source>
</evidence>
<proteinExistence type="predicted"/>